<accession>A0A380ZEQ5</accession>
<dbReference type="OrthoDB" id="7923085at2"/>
<dbReference type="RefSeq" id="WP_004854222.1">
    <property type="nucleotide sequence ID" value="NZ_CACVBH010000026.1"/>
</dbReference>
<protein>
    <submittedName>
        <fullName evidence="2">Phage anti-repressor protein</fullName>
    </submittedName>
</protein>
<evidence type="ECO:0000313" key="2">
    <source>
        <dbReference type="EMBL" id="SUV44980.1"/>
    </source>
</evidence>
<proteinExistence type="predicted"/>
<evidence type="ECO:0000313" key="3">
    <source>
        <dbReference type="Proteomes" id="UP000254950"/>
    </source>
</evidence>
<dbReference type="PANTHER" id="PTHR36180">
    <property type="entry name" value="DNA-BINDING PROTEIN-RELATED-RELATED"/>
    <property type="match status" value="1"/>
</dbReference>
<name>A0A380ZEQ5_BARDO</name>
<dbReference type="PANTHER" id="PTHR36180:SF1">
    <property type="entry name" value="ANTA_ANTB ANTIREPRESSOR DOMAIN-CONTAINING PROTEIN"/>
    <property type="match status" value="1"/>
</dbReference>
<feature type="domain" description="AntA/AntB antirepressor" evidence="1">
    <location>
        <begin position="20"/>
        <end position="86"/>
    </location>
</feature>
<dbReference type="EMBL" id="UFTF01000001">
    <property type="protein sequence ID" value="SUV44980.1"/>
    <property type="molecule type" value="Genomic_DNA"/>
</dbReference>
<dbReference type="InterPro" id="IPR013557">
    <property type="entry name" value="AntA/B_antirep"/>
</dbReference>
<dbReference type="Proteomes" id="UP000254950">
    <property type="component" value="Unassembled WGS sequence"/>
</dbReference>
<gene>
    <name evidence="2" type="ORF">NCTC12862_00726</name>
</gene>
<dbReference type="AlphaFoldDB" id="A0A380ZEQ5"/>
<organism evidence="2 3">
    <name type="scientific">Bartonella doshiae</name>
    <dbReference type="NCBI Taxonomy" id="33044"/>
    <lineage>
        <taxon>Bacteria</taxon>
        <taxon>Pseudomonadati</taxon>
        <taxon>Pseudomonadota</taxon>
        <taxon>Alphaproteobacteria</taxon>
        <taxon>Hyphomicrobiales</taxon>
        <taxon>Bartonellaceae</taxon>
        <taxon>Bartonella</taxon>
    </lineage>
</organism>
<reference evidence="2 3" key="1">
    <citation type="submission" date="2018-06" db="EMBL/GenBank/DDBJ databases">
        <authorList>
            <consortium name="Pathogen Informatics"/>
            <person name="Doyle S."/>
        </authorList>
    </citation>
    <scope>NUCLEOTIDE SEQUENCE [LARGE SCALE GENOMIC DNA]</scope>
    <source>
        <strain evidence="2 3">NCTC12862</strain>
    </source>
</reference>
<evidence type="ECO:0000259" key="1">
    <source>
        <dbReference type="Pfam" id="PF08346"/>
    </source>
</evidence>
<dbReference type="Pfam" id="PF08346">
    <property type="entry name" value="AntA"/>
    <property type="match status" value="1"/>
</dbReference>
<sequence length="144" mass="16772">MEKLLATQYNIIQHQKVQTISARDLYTFLEVKTEFRKWITNCIKELSFREDVDFVLSTKKLSNSSRGNPLKDYALTLDTAKHIAICEPGLKGKQVREYFLKCEKKANSKIDYSNPETLEDFLRHLRQQIKHNDNVVTTNGVKHA</sequence>